<name>A0A6C0BFI0_9ZZZZ</name>
<sequence length="733" mass="82100">MGSTSSSPIDGITHAQAFDKNEYTRMIMDELLNYMIKQLSVRDLLHMSKESECKKYVLFKANAIYQHFYELRVFPEKDAKGLLTFRRVEDLVNPKGEQEKERQSLCLIVAYFYTRIFQIYGALALTLIDDMNAMASSGLMSSFPKGTNARLMTPGYYEQAPYYGRGGAAELLSATIYPPPSSTIPLKNFEWIRAFLTGDTQTSVGYKTRYIGSGEDKGTVSIKMEDSLKDSSDKPIPAYGIPPPNTYQNATCFINIQGVNQYHTLHFYTLMSPDRIKVKIGKLTFKNIVGETIVVNKFDQIFYIENIVISGKPTYIIKDRSITDMPSFMANLFSEIIIYIKSVMKESGERIRGDRGVRGDRGISPKSEVGITSHLQVEEMIGNLTTRRPLGHCIARALQLLKTEPFPNQPGISQICSVAFAGKGSERIGLPKSGEALSKHPGLFALANLFYDTIMIGSPNLIIGKNKVDGRSTFEDYVAFMTTLANQYTSNIPENPEELENKGLSSIINKRDEKVCTSPDGTPLTDEISLTPQTTTEVHKIVKSMFQMQVNHAVKCSEIISMLFTITIHPTTKKPIMFKLNDNLISKGFPELERINREARKILVDYYTNCEKKYMDGMKLIWMEKETKIEAGLAQAKAELEKEKAITAAKKAAINAETKPKTNAPLNPVIAAQQARKLEQAQPTPKPLNPVITAQQARKLEKTPIKVPGKPPVAGKAPVRFNAMREYAREKYS</sequence>
<accession>A0A6C0BFI0</accession>
<protein>
    <submittedName>
        <fullName evidence="1">Uncharacterized protein</fullName>
    </submittedName>
</protein>
<evidence type="ECO:0000313" key="1">
    <source>
        <dbReference type="EMBL" id="QHS91075.1"/>
    </source>
</evidence>
<reference evidence="1" key="1">
    <citation type="journal article" date="2020" name="Nature">
        <title>Giant virus diversity and host interactions through global metagenomics.</title>
        <authorList>
            <person name="Schulz F."/>
            <person name="Roux S."/>
            <person name="Paez-Espino D."/>
            <person name="Jungbluth S."/>
            <person name="Walsh D.A."/>
            <person name="Denef V.J."/>
            <person name="McMahon K.D."/>
            <person name="Konstantinidis K.T."/>
            <person name="Eloe-Fadrosh E.A."/>
            <person name="Kyrpides N.C."/>
            <person name="Woyke T."/>
        </authorList>
    </citation>
    <scope>NUCLEOTIDE SEQUENCE</scope>
    <source>
        <strain evidence="1">GVMAG-M-3300013004-44</strain>
    </source>
</reference>
<proteinExistence type="predicted"/>
<dbReference type="AlphaFoldDB" id="A0A6C0BFI0"/>
<dbReference type="EMBL" id="MN739154">
    <property type="protein sequence ID" value="QHS91075.1"/>
    <property type="molecule type" value="Genomic_DNA"/>
</dbReference>
<organism evidence="1">
    <name type="scientific">viral metagenome</name>
    <dbReference type="NCBI Taxonomy" id="1070528"/>
    <lineage>
        <taxon>unclassified sequences</taxon>
        <taxon>metagenomes</taxon>
        <taxon>organismal metagenomes</taxon>
    </lineage>
</organism>